<reference evidence="2" key="1">
    <citation type="submission" date="2021-02" db="EMBL/GenBank/DDBJ databases">
        <authorList>
            <person name="Nowell W R."/>
        </authorList>
    </citation>
    <scope>NUCLEOTIDE SEQUENCE</scope>
</reference>
<feature type="region of interest" description="Disordered" evidence="1">
    <location>
        <begin position="126"/>
        <end position="146"/>
    </location>
</feature>
<feature type="compositionally biased region" description="Basic and acidic residues" evidence="1">
    <location>
        <begin position="126"/>
        <end position="141"/>
    </location>
</feature>
<keyword evidence="4" id="KW-1185">Reference proteome</keyword>
<sequence>MFVCSLRSICNLKYMANIDTKKTCINHEYVLDNKLFSYETCNDEQHYSVGDQYLIEPRKNRSLENLNYEYNSIITNIKHDTYEIDTTTTRLLSKDNVTNDVRSTLFNDDDLRGNVKDLVEKFEKNHYQQKQKENDSDDNRSSKNNYNTISVFNNEIHTLQTTTCAHVFPFYDTSDAYSENLCCKSVCSLKSHFEDIIKYTDDGLVEPNTTPEQHSSSTSSKNIQDNIEKCVDDAVTSINLHYSHYIDEKQDDLKSKLKKTYSFITKHHLKTRKITIYDDYFVLPSIIDFNDHSDYEHELNKEFKYELTRKESFTNMTTFDQVVADTDTNGSKFITYRTKSKLNQDGNSDQIVNDCGYNENTIQDEIGWKPKSFDLTLTKEQEIDINEQPVIHKTVGELLLLQAHLRENNLALLTIVDMLQTPSNIRNRERQSFGTDINRI</sequence>
<evidence type="ECO:0000313" key="2">
    <source>
        <dbReference type="EMBL" id="CAF1121753.1"/>
    </source>
</evidence>
<dbReference type="EMBL" id="CAJNOQ010006054">
    <property type="protein sequence ID" value="CAF1121753.1"/>
    <property type="molecule type" value="Genomic_DNA"/>
</dbReference>
<evidence type="ECO:0000313" key="4">
    <source>
        <dbReference type="Proteomes" id="UP000663829"/>
    </source>
</evidence>
<comment type="caution">
    <text evidence="2">The sequence shown here is derived from an EMBL/GenBank/DDBJ whole genome shotgun (WGS) entry which is preliminary data.</text>
</comment>
<dbReference type="Proteomes" id="UP000663829">
    <property type="component" value="Unassembled WGS sequence"/>
</dbReference>
<organism evidence="2 4">
    <name type="scientific">Didymodactylos carnosus</name>
    <dbReference type="NCBI Taxonomy" id="1234261"/>
    <lineage>
        <taxon>Eukaryota</taxon>
        <taxon>Metazoa</taxon>
        <taxon>Spiralia</taxon>
        <taxon>Gnathifera</taxon>
        <taxon>Rotifera</taxon>
        <taxon>Eurotatoria</taxon>
        <taxon>Bdelloidea</taxon>
        <taxon>Philodinida</taxon>
        <taxon>Philodinidae</taxon>
        <taxon>Didymodactylos</taxon>
    </lineage>
</organism>
<accession>A0A814QMU7</accession>
<proteinExistence type="predicted"/>
<evidence type="ECO:0000256" key="1">
    <source>
        <dbReference type="SAM" id="MobiDB-lite"/>
    </source>
</evidence>
<dbReference type="Proteomes" id="UP000681722">
    <property type="component" value="Unassembled WGS sequence"/>
</dbReference>
<dbReference type="AlphaFoldDB" id="A0A814QMU7"/>
<evidence type="ECO:0000313" key="3">
    <source>
        <dbReference type="EMBL" id="CAF3885271.1"/>
    </source>
</evidence>
<dbReference type="EMBL" id="CAJOBC010006054">
    <property type="protein sequence ID" value="CAF3885271.1"/>
    <property type="molecule type" value="Genomic_DNA"/>
</dbReference>
<gene>
    <name evidence="2" type="ORF">GPM918_LOCUS19726</name>
    <name evidence="3" type="ORF">SRO942_LOCUS19723</name>
</gene>
<name>A0A814QMU7_9BILA</name>
<protein>
    <submittedName>
        <fullName evidence="2">Uncharacterized protein</fullName>
    </submittedName>
</protein>